<organism evidence="2 3">
    <name type="scientific">Senna tora</name>
    <dbReference type="NCBI Taxonomy" id="362788"/>
    <lineage>
        <taxon>Eukaryota</taxon>
        <taxon>Viridiplantae</taxon>
        <taxon>Streptophyta</taxon>
        <taxon>Embryophyta</taxon>
        <taxon>Tracheophyta</taxon>
        <taxon>Spermatophyta</taxon>
        <taxon>Magnoliopsida</taxon>
        <taxon>eudicotyledons</taxon>
        <taxon>Gunneridae</taxon>
        <taxon>Pentapetalae</taxon>
        <taxon>rosids</taxon>
        <taxon>fabids</taxon>
        <taxon>Fabales</taxon>
        <taxon>Fabaceae</taxon>
        <taxon>Caesalpinioideae</taxon>
        <taxon>Cassia clade</taxon>
        <taxon>Senna</taxon>
    </lineage>
</organism>
<gene>
    <name evidence="2" type="ORF">G2W53_034452</name>
</gene>
<dbReference type="AlphaFoldDB" id="A0A834T1B8"/>
<evidence type="ECO:0000313" key="3">
    <source>
        <dbReference type="Proteomes" id="UP000634136"/>
    </source>
</evidence>
<keyword evidence="3" id="KW-1185">Reference proteome</keyword>
<reference evidence="2" key="1">
    <citation type="submission" date="2020-09" db="EMBL/GenBank/DDBJ databases">
        <title>Genome-Enabled Discovery of Anthraquinone Biosynthesis in Senna tora.</title>
        <authorList>
            <person name="Kang S.-H."/>
            <person name="Pandey R.P."/>
            <person name="Lee C.-M."/>
            <person name="Sim J.-S."/>
            <person name="Jeong J.-T."/>
            <person name="Choi B.-S."/>
            <person name="Jung M."/>
            <person name="Ginzburg D."/>
            <person name="Zhao K."/>
            <person name="Won S.Y."/>
            <person name="Oh T.-J."/>
            <person name="Yu Y."/>
            <person name="Kim N.-H."/>
            <person name="Lee O.R."/>
            <person name="Lee T.-H."/>
            <person name="Bashyal P."/>
            <person name="Kim T.-S."/>
            <person name="Lee W.-H."/>
            <person name="Kawkins C."/>
            <person name="Kim C.-K."/>
            <person name="Kim J.S."/>
            <person name="Ahn B.O."/>
            <person name="Rhee S.Y."/>
            <person name="Sohng J.K."/>
        </authorList>
    </citation>
    <scope>NUCLEOTIDE SEQUENCE</scope>
    <source>
        <tissue evidence="2">Leaf</tissue>
    </source>
</reference>
<proteinExistence type="predicted"/>
<name>A0A834T1B8_9FABA</name>
<sequence length="191" mass="22124">MSLSKVSRYAFYKFRLFLASNPSPILPSFSYSLNLRFYVHSNPNNFDDAVASFMGGYRLDVIGVSLVHFPLLQRRFHLLQRKFRLLLLEMKDKLEEPWKIFALPTYKTGSDSESDSEYAPAKEVANPIVKPHISSKLMEETHKMQPSTTLAKSVMKRLSEKNQVVSEPKRTKNASRDDEIRATENVRKCRY</sequence>
<evidence type="ECO:0000313" key="2">
    <source>
        <dbReference type="EMBL" id="KAF7813476.1"/>
    </source>
</evidence>
<feature type="region of interest" description="Disordered" evidence="1">
    <location>
        <begin position="160"/>
        <end position="191"/>
    </location>
</feature>
<dbReference type="EMBL" id="JAAIUW010000010">
    <property type="protein sequence ID" value="KAF7813476.1"/>
    <property type="molecule type" value="Genomic_DNA"/>
</dbReference>
<dbReference type="Proteomes" id="UP000634136">
    <property type="component" value="Unassembled WGS sequence"/>
</dbReference>
<comment type="caution">
    <text evidence="2">The sequence shown here is derived from an EMBL/GenBank/DDBJ whole genome shotgun (WGS) entry which is preliminary data.</text>
</comment>
<accession>A0A834T1B8</accession>
<evidence type="ECO:0000256" key="1">
    <source>
        <dbReference type="SAM" id="MobiDB-lite"/>
    </source>
</evidence>
<protein>
    <submittedName>
        <fullName evidence="2">Pentatricopeptide repeat-containing protein</fullName>
    </submittedName>
</protein>
<feature type="compositionally biased region" description="Basic and acidic residues" evidence="1">
    <location>
        <begin position="167"/>
        <end position="191"/>
    </location>
</feature>